<reference evidence="1 2" key="1">
    <citation type="journal article" date="2007" name="J. Bacteriol.">
        <title>Whole-genome analysis of the methyl tert-butyl ether-degrading beta-proteobacterium Methylibium petroleiphilum PM1.</title>
        <authorList>
            <person name="Kane S.R."/>
            <person name="Chakicherla A.Y."/>
            <person name="Chain P.S.G."/>
            <person name="Schmidt R."/>
            <person name="Shin M.W."/>
            <person name="Legler T.C."/>
            <person name="Scow K.M."/>
            <person name="Larimer F.W."/>
            <person name="Lucas S.M."/>
            <person name="Richardson P.M."/>
            <person name="Hristova K.R."/>
        </authorList>
    </citation>
    <scope>NUCLEOTIDE SEQUENCE [LARGE SCALE GENOMIC DNA]</scope>
    <source>
        <strain evidence="2">ATCC BAA-1232 / LMG 22953 / PM1</strain>
    </source>
</reference>
<dbReference type="KEGG" id="mpt:Mpe_A0376"/>
<dbReference type="STRING" id="420662.Mpe_A0376"/>
<dbReference type="AlphaFoldDB" id="A2SCP9"/>
<name>A2SCP9_METPP</name>
<dbReference type="Proteomes" id="UP000000366">
    <property type="component" value="Chromosome"/>
</dbReference>
<keyword evidence="2" id="KW-1185">Reference proteome</keyword>
<proteinExistence type="predicted"/>
<organism evidence="1 2">
    <name type="scientific">Methylibium petroleiphilum (strain ATCC BAA-1232 / LMG 22953 / PM1)</name>
    <dbReference type="NCBI Taxonomy" id="420662"/>
    <lineage>
        <taxon>Bacteria</taxon>
        <taxon>Pseudomonadati</taxon>
        <taxon>Pseudomonadota</taxon>
        <taxon>Betaproteobacteria</taxon>
        <taxon>Burkholderiales</taxon>
        <taxon>Sphaerotilaceae</taxon>
        <taxon>Methylibium</taxon>
    </lineage>
</organism>
<evidence type="ECO:0000313" key="1">
    <source>
        <dbReference type="EMBL" id="ABM93338.1"/>
    </source>
</evidence>
<gene>
    <name evidence="1" type="ordered locus">Mpe_A0376</name>
</gene>
<dbReference type="EMBL" id="CP000555">
    <property type="protein sequence ID" value="ABM93338.1"/>
    <property type="molecule type" value="Genomic_DNA"/>
</dbReference>
<protein>
    <submittedName>
        <fullName evidence="1">Uncharacterized protein</fullName>
    </submittedName>
</protein>
<sequence length="87" mass="9775">MWALCGLTFELSRPWRHGALAAKRMINMTGSRPRCHAGAGRLERIRRDFPPSGHGVKAPRLVVSSHQSQAIERGSPWNRLLQGQSFE</sequence>
<evidence type="ECO:0000313" key="2">
    <source>
        <dbReference type="Proteomes" id="UP000000366"/>
    </source>
</evidence>
<accession>A2SCP9</accession>
<dbReference type="HOGENOM" id="CLU_2479803_0_0_4"/>